<dbReference type="AlphaFoldDB" id="A0A1L5PAP0"/>
<dbReference type="Proteomes" id="UP000185109">
    <property type="component" value="Plasmid pRsp8C3a"/>
</dbReference>
<keyword evidence="1" id="KW-0614">Plasmid</keyword>
<proteinExistence type="predicted"/>
<name>A0A1L5PAP0_RHIET</name>
<dbReference type="EMBL" id="CP017242">
    <property type="protein sequence ID" value="APO77248.1"/>
    <property type="molecule type" value="Genomic_DNA"/>
</dbReference>
<accession>A0A1L5PAP0</accession>
<reference evidence="1 2" key="1">
    <citation type="submission" date="2016-09" db="EMBL/GenBank/DDBJ databases">
        <title>The complete genome sequences of Rhizobium gallicum, symbiovars gallicum and phaseoli, symbionts associated to common bean (Phaseolus vulgaris).</title>
        <authorList>
            <person name="Bustos P."/>
            <person name="Santamaria R.I."/>
            <person name="Perez-Carrascal O.M."/>
            <person name="Juarez S."/>
            <person name="Lozano L."/>
            <person name="Martinez-Flores I."/>
            <person name="Martinez-Romero E."/>
            <person name="Cevallos M."/>
            <person name="Romero D."/>
            <person name="Davila G."/>
            <person name="Gonzalez V."/>
        </authorList>
    </citation>
    <scope>NUCLEOTIDE SEQUENCE [LARGE SCALE GENOMIC DNA]</scope>
    <source>
        <strain evidence="1 2">8C-3</strain>
        <plasmid evidence="2">Plasmid prsp8c3a</plasmid>
    </source>
</reference>
<evidence type="ECO:0000313" key="2">
    <source>
        <dbReference type="Proteomes" id="UP000185109"/>
    </source>
</evidence>
<gene>
    <name evidence="1" type="ORF">AM571_PA00369</name>
</gene>
<evidence type="ECO:0000313" key="1">
    <source>
        <dbReference type="EMBL" id="APO77248.1"/>
    </source>
</evidence>
<protein>
    <submittedName>
        <fullName evidence="1">Uncharacterized protein</fullName>
    </submittedName>
</protein>
<organism evidence="1 2">
    <name type="scientific">Rhizobium etli 8C-3</name>
    <dbReference type="NCBI Taxonomy" id="538025"/>
    <lineage>
        <taxon>Bacteria</taxon>
        <taxon>Pseudomonadati</taxon>
        <taxon>Pseudomonadota</taxon>
        <taxon>Alphaproteobacteria</taxon>
        <taxon>Hyphomicrobiales</taxon>
        <taxon>Rhizobiaceae</taxon>
        <taxon>Rhizobium/Agrobacterium group</taxon>
        <taxon>Rhizobium</taxon>
    </lineage>
</organism>
<geneLocation type="plasmid" evidence="2">
    <name>prsp8c3a</name>
</geneLocation>
<sequence length="53" mass="6177">MSAYLIFFGDNVLAIYDIVELTAVNRFIHCSFLAIKSPVQIRRVSTKWMGERR</sequence>